<feature type="signal peptide" evidence="1">
    <location>
        <begin position="1"/>
        <end position="26"/>
    </location>
</feature>
<gene>
    <name evidence="2" type="ORF">JP75_03205</name>
</gene>
<evidence type="ECO:0000256" key="1">
    <source>
        <dbReference type="SAM" id="SignalP"/>
    </source>
</evidence>
<organism evidence="2 3">
    <name type="scientific">Devosia riboflavina</name>
    <dbReference type="NCBI Taxonomy" id="46914"/>
    <lineage>
        <taxon>Bacteria</taxon>
        <taxon>Pseudomonadati</taxon>
        <taxon>Pseudomonadota</taxon>
        <taxon>Alphaproteobacteria</taxon>
        <taxon>Hyphomicrobiales</taxon>
        <taxon>Devosiaceae</taxon>
        <taxon>Devosia</taxon>
    </lineage>
</organism>
<dbReference type="AlphaFoldDB" id="A0A087M6R4"/>
<proteinExistence type="predicted"/>
<reference evidence="2 3" key="1">
    <citation type="submission" date="2014-08" db="EMBL/GenBank/DDBJ databases">
        <authorList>
            <person name="Hassan Y.I."/>
            <person name="Lepp D."/>
            <person name="Zhou T."/>
        </authorList>
    </citation>
    <scope>NUCLEOTIDE SEQUENCE [LARGE SCALE GENOMIC DNA]</scope>
    <source>
        <strain evidence="2 3">IFO13584</strain>
    </source>
</reference>
<feature type="chain" id="PRO_5001825956" description="PepSY domain-containing protein" evidence="1">
    <location>
        <begin position="27"/>
        <end position="108"/>
    </location>
</feature>
<accession>A0A087M6R4</accession>
<name>A0A087M6R4_9HYPH</name>
<protein>
    <recommendedName>
        <fullName evidence="4">PepSY domain-containing protein</fullName>
    </recommendedName>
</protein>
<keyword evidence="3" id="KW-1185">Reference proteome</keyword>
<sequence length="108" mass="12109">MAVMVNRIFAGVMLAALALVPVQASAQVSFGFHFGDEPRDFYPQLPICLTDHQIREAIARRGYTNISLNVANQKRIQVRATQDGWVYLIDFDFCADRIRGQKALRPAG</sequence>
<keyword evidence="1" id="KW-0732">Signal</keyword>
<evidence type="ECO:0000313" key="2">
    <source>
        <dbReference type="EMBL" id="KFL32567.1"/>
    </source>
</evidence>
<comment type="caution">
    <text evidence="2">The sequence shown here is derived from an EMBL/GenBank/DDBJ whole genome shotgun (WGS) entry which is preliminary data.</text>
</comment>
<evidence type="ECO:0000313" key="3">
    <source>
        <dbReference type="Proteomes" id="UP000028981"/>
    </source>
</evidence>
<dbReference type="Proteomes" id="UP000028981">
    <property type="component" value="Unassembled WGS sequence"/>
</dbReference>
<evidence type="ECO:0008006" key="4">
    <source>
        <dbReference type="Google" id="ProtNLM"/>
    </source>
</evidence>
<dbReference type="EMBL" id="JQGC01000002">
    <property type="protein sequence ID" value="KFL32567.1"/>
    <property type="molecule type" value="Genomic_DNA"/>
</dbReference>